<dbReference type="Proteomes" id="UP001266305">
    <property type="component" value="Unassembled WGS sequence"/>
</dbReference>
<dbReference type="EMBL" id="JASSZA010000021">
    <property type="protein sequence ID" value="KAK2085306.1"/>
    <property type="molecule type" value="Genomic_DNA"/>
</dbReference>
<organism evidence="1 2">
    <name type="scientific">Saguinus oedipus</name>
    <name type="common">Cotton-top tamarin</name>
    <name type="synonym">Oedipomidas oedipus</name>
    <dbReference type="NCBI Taxonomy" id="9490"/>
    <lineage>
        <taxon>Eukaryota</taxon>
        <taxon>Metazoa</taxon>
        <taxon>Chordata</taxon>
        <taxon>Craniata</taxon>
        <taxon>Vertebrata</taxon>
        <taxon>Euteleostomi</taxon>
        <taxon>Mammalia</taxon>
        <taxon>Eutheria</taxon>
        <taxon>Euarchontoglires</taxon>
        <taxon>Primates</taxon>
        <taxon>Haplorrhini</taxon>
        <taxon>Platyrrhini</taxon>
        <taxon>Cebidae</taxon>
        <taxon>Callitrichinae</taxon>
        <taxon>Saguinus</taxon>
    </lineage>
</organism>
<reference evidence="1 2" key="1">
    <citation type="submission" date="2023-05" db="EMBL/GenBank/DDBJ databases">
        <title>B98-5 Cell Line De Novo Hybrid Assembly: An Optical Mapping Approach.</title>
        <authorList>
            <person name="Kananen K."/>
            <person name="Auerbach J.A."/>
            <person name="Kautto E."/>
            <person name="Blachly J.S."/>
        </authorList>
    </citation>
    <scope>NUCLEOTIDE SEQUENCE [LARGE SCALE GENOMIC DNA]</scope>
    <source>
        <strain evidence="1">B95-8</strain>
        <tissue evidence="1">Cell line</tissue>
    </source>
</reference>
<proteinExistence type="predicted"/>
<evidence type="ECO:0000313" key="1">
    <source>
        <dbReference type="EMBL" id="KAK2085306.1"/>
    </source>
</evidence>
<keyword evidence="2" id="KW-1185">Reference proteome</keyword>
<gene>
    <name evidence="1" type="primary">KARS1_6</name>
    <name evidence="1" type="ORF">P7K49_036606</name>
</gene>
<accession>A0ABQ9TKL4</accession>
<protein>
    <submittedName>
        <fullName evidence="1">Lysine--tRNA ligase</fullName>
    </submittedName>
</protein>
<sequence>MVEELEKALGVKLLESNLFQTEETGKILDDICVQTLLSALHLGPQPGSLTSLWGEFLEVTCINSTFI</sequence>
<evidence type="ECO:0000313" key="2">
    <source>
        <dbReference type="Proteomes" id="UP001266305"/>
    </source>
</evidence>
<dbReference type="GO" id="GO:0016874">
    <property type="term" value="F:ligase activity"/>
    <property type="evidence" value="ECO:0007669"/>
    <property type="project" value="UniProtKB-KW"/>
</dbReference>
<keyword evidence="1" id="KW-0436">Ligase</keyword>
<feature type="non-terminal residue" evidence="1">
    <location>
        <position position="67"/>
    </location>
</feature>
<comment type="caution">
    <text evidence="1">The sequence shown here is derived from an EMBL/GenBank/DDBJ whole genome shotgun (WGS) entry which is preliminary data.</text>
</comment>
<name>A0ABQ9TKL4_SAGOE</name>